<dbReference type="Gene3D" id="1.20.120.450">
    <property type="entry name" value="dinb family like domain"/>
    <property type="match status" value="1"/>
</dbReference>
<protein>
    <recommendedName>
        <fullName evidence="2">DUF1569 domain-containing protein</fullName>
    </recommendedName>
</protein>
<organism evidence="1">
    <name type="scientific">uncultured Aureispira sp</name>
    <dbReference type="NCBI Taxonomy" id="1331704"/>
    <lineage>
        <taxon>Bacteria</taxon>
        <taxon>Pseudomonadati</taxon>
        <taxon>Bacteroidota</taxon>
        <taxon>Saprospiria</taxon>
        <taxon>Saprospirales</taxon>
        <taxon>Saprospiraceae</taxon>
        <taxon>Aureispira</taxon>
        <taxon>environmental samples</taxon>
    </lineage>
</organism>
<evidence type="ECO:0000313" key="1">
    <source>
        <dbReference type="EMBL" id="CAA6798698.1"/>
    </source>
</evidence>
<name>A0A6S6RUJ8_9BACT</name>
<accession>A0A6S6RUJ8</accession>
<gene>
    <name evidence="1" type="ORF">HELGO_WM10091</name>
</gene>
<dbReference type="Pfam" id="PF07606">
    <property type="entry name" value="DUF1569"/>
    <property type="match status" value="1"/>
</dbReference>
<dbReference type="EMBL" id="CACVAQ010000010">
    <property type="protein sequence ID" value="CAA6798698.1"/>
    <property type="molecule type" value="Genomic_DNA"/>
</dbReference>
<dbReference type="AlphaFoldDB" id="A0A6S6RUJ8"/>
<dbReference type="InterPro" id="IPR034660">
    <property type="entry name" value="DinB/YfiT-like"/>
</dbReference>
<proteinExistence type="predicted"/>
<evidence type="ECO:0008006" key="2">
    <source>
        <dbReference type="Google" id="ProtNLM"/>
    </source>
</evidence>
<sequence>MKLLKAIDELESYISQKNLSNEAVSTATISWQIAHVLKVINAVTTSMAKSNPKEYKWQFNFMRMFILTTQKIPRGKAKAPKAVSPVDEDLREEALLDFIQKSRKSIETAVHLKPKAYFEHPFFGLLSRDKAILFLEIHTEHHLKIIRDIAQ</sequence>
<dbReference type="InterPro" id="IPR011463">
    <property type="entry name" value="DUF1569"/>
</dbReference>
<reference evidence="1" key="1">
    <citation type="submission" date="2020-01" db="EMBL/GenBank/DDBJ databases">
        <authorList>
            <person name="Meier V. D."/>
            <person name="Meier V D."/>
        </authorList>
    </citation>
    <scope>NUCLEOTIDE SEQUENCE</scope>
    <source>
        <strain evidence="1">HLG_WM_MAG_10</strain>
    </source>
</reference>